<accession>A0A3M7SFC9</accession>
<comment type="caution">
    <text evidence="1">The sequence shown here is derived from an EMBL/GenBank/DDBJ whole genome shotgun (WGS) entry which is preliminary data.</text>
</comment>
<reference evidence="1 2" key="1">
    <citation type="journal article" date="2018" name="Sci. Rep.">
        <title>Genomic signatures of local adaptation to the degree of environmental predictability in rotifers.</title>
        <authorList>
            <person name="Franch-Gras L."/>
            <person name="Hahn C."/>
            <person name="Garcia-Roger E.M."/>
            <person name="Carmona M.J."/>
            <person name="Serra M."/>
            <person name="Gomez A."/>
        </authorList>
    </citation>
    <scope>NUCLEOTIDE SEQUENCE [LARGE SCALE GENOMIC DNA]</scope>
    <source>
        <strain evidence="1">HYR1</strain>
    </source>
</reference>
<protein>
    <submittedName>
        <fullName evidence="1">Uncharacterized protein</fullName>
    </submittedName>
</protein>
<keyword evidence="2" id="KW-1185">Reference proteome</keyword>
<organism evidence="1 2">
    <name type="scientific">Brachionus plicatilis</name>
    <name type="common">Marine rotifer</name>
    <name type="synonym">Brachionus muelleri</name>
    <dbReference type="NCBI Taxonomy" id="10195"/>
    <lineage>
        <taxon>Eukaryota</taxon>
        <taxon>Metazoa</taxon>
        <taxon>Spiralia</taxon>
        <taxon>Gnathifera</taxon>
        <taxon>Rotifera</taxon>
        <taxon>Eurotatoria</taxon>
        <taxon>Monogononta</taxon>
        <taxon>Pseudotrocha</taxon>
        <taxon>Ploima</taxon>
        <taxon>Brachionidae</taxon>
        <taxon>Brachionus</taxon>
    </lineage>
</organism>
<dbReference type="Proteomes" id="UP000276133">
    <property type="component" value="Unassembled WGS sequence"/>
</dbReference>
<dbReference type="EMBL" id="REGN01001474">
    <property type="protein sequence ID" value="RNA34481.1"/>
    <property type="molecule type" value="Genomic_DNA"/>
</dbReference>
<name>A0A3M7SFC9_BRAPC</name>
<dbReference type="AlphaFoldDB" id="A0A3M7SFC9"/>
<evidence type="ECO:0000313" key="1">
    <source>
        <dbReference type="EMBL" id="RNA34481.1"/>
    </source>
</evidence>
<proteinExistence type="predicted"/>
<sequence length="61" mass="7574">MHYYLSRKLDTKKILKYIQLIENLFKHNFLNKNKSKKLIFFIFRILDLSEIDPKLIEKFNK</sequence>
<gene>
    <name evidence="1" type="ORF">BpHYR1_037456</name>
</gene>
<evidence type="ECO:0000313" key="2">
    <source>
        <dbReference type="Proteomes" id="UP000276133"/>
    </source>
</evidence>